<dbReference type="Pfam" id="PF08241">
    <property type="entry name" value="Methyltransf_11"/>
    <property type="match status" value="1"/>
</dbReference>
<evidence type="ECO:0000313" key="2">
    <source>
        <dbReference type="EMBL" id="MFB9526353.1"/>
    </source>
</evidence>
<evidence type="ECO:0000313" key="3">
    <source>
        <dbReference type="Proteomes" id="UP001589646"/>
    </source>
</evidence>
<name>A0ABV5PT02_9ACTN</name>
<reference evidence="2 3" key="1">
    <citation type="submission" date="2024-09" db="EMBL/GenBank/DDBJ databases">
        <authorList>
            <person name="Sun Q."/>
            <person name="Mori K."/>
        </authorList>
    </citation>
    <scope>NUCLEOTIDE SEQUENCE [LARGE SCALE GENOMIC DNA]</scope>
    <source>
        <strain evidence="2 3">JCM 3323</strain>
    </source>
</reference>
<dbReference type="RefSeq" id="WP_346123341.1">
    <property type="nucleotide sequence ID" value="NZ_BAAAXC010000014.1"/>
</dbReference>
<comment type="caution">
    <text evidence="2">The sequence shown here is derived from an EMBL/GenBank/DDBJ whole genome shotgun (WGS) entry which is preliminary data.</text>
</comment>
<accession>A0ABV5PT02</accession>
<gene>
    <name evidence="2" type="ORF">ACFFRN_06975</name>
</gene>
<dbReference type="GO" id="GO:0032259">
    <property type="term" value="P:methylation"/>
    <property type="evidence" value="ECO:0007669"/>
    <property type="project" value="UniProtKB-KW"/>
</dbReference>
<dbReference type="EC" id="2.1.1.-" evidence="2"/>
<keyword evidence="3" id="KW-1185">Reference proteome</keyword>
<dbReference type="PANTHER" id="PTHR42912">
    <property type="entry name" value="METHYLTRANSFERASE"/>
    <property type="match status" value="1"/>
</dbReference>
<dbReference type="Gene3D" id="3.40.50.150">
    <property type="entry name" value="Vaccinia Virus protein VP39"/>
    <property type="match status" value="1"/>
</dbReference>
<dbReference type="CDD" id="cd02440">
    <property type="entry name" value="AdoMet_MTases"/>
    <property type="match status" value="1"/>
</dbReference>
<dbReference type="InterPro" id="IPR013216">
    <property type="entry name" value="Methyltransf_11"/>
</dbReference>
<evidence type="ECO:0000259" key="1">
    <source>
        <dbReference type="Pfam" id="PF08241"/>
    </source>
</evidence>
<keyword evidence="2" id="KW-0808">Transferase</keyword>
<protein>
    <submittedName>
        <fullName evidence="2">Class I SAM-dependent methyltransferase</fullName>
        <ecNumber evidence="2">2.1.1.-</ecNumber>
    </submittedName>
</protein>
<proteinExistence type="predicted"/>
<dbReference type="InterPro" id="IPR029063">
    <property type="entry name" value="SAM-dependent_MTases_sf"/>
</dbReference>
<dbReference type="GO" id="GO:0008168">
    <property type="term" value="F:methyltransferase activity"/>
    <property type="evidence" value="ECO:0007669"/>
    <property type="project" value="UniProtKB-KW"/>
</dbReference>
<dbReference type="InterPro" id="IPR050508">
    <property type="entry name" value="Methyltransf_Superfamily"/>
</dbReference>
<organism evidence="2 3">
    <name type="scientific">Nonomuraea roseola</name>
    <dbReference type="NCBI Taxonomy" id="46179"/>
    <lineage>
        <taxon>Bacteria</taxon>
        <taxon>Bacillati</taxon>
        <taxon>Actinomycetota</taxon>
        <taxon>Actinomycetes</taxon>
        <taxon>Streptosporangiales</taxon>
        <taxon>Streptosporangiaceae</taxon>
        <taxon>Nonomuraea</taxon>
    </lineage>
</organism>
<dbReference type="PANTHER" id="PTHR42912:SF45">
    <property type="entry name" value="23S RRNA (GUANINE(745)-N(1))-METHYLTRANSFERASE"/>
    <property type="match status" value="1"/>
</dbReference>
<sequence length="261" mass="27059">MLDYDSEAAHYDATRGGEVRARAAAEAVERLLPGSAAVIADVACGTGIVTALLRRPGRRVVGVDSSPGMARVAASRLEGSVVIGDATRLPLPGSCVDAVTMVWLLHLLDRATAAAVLAEAARLLRPGGMLITTVDKNDAVYAAQGDAAALLRPLREARGPAEADACSWVSEVAAGLGLVAAGRTSFAGLGQGRSPRVWRERLASPHNGWTGGAHPAEVEELDALLAALPEQDRPRPDPVYPLIALASTHRKPVRAGEAIAP</sequence>
<dbReference type="SUPFAM" id="SSF53335">
    <property type="entry name" value="S-adenosyl-L-methionine-dependent methyltransferases"/>
    <property type="match status" value="1"/>
</dbReference>
<keyword evidence="2" id="KW-0489">Methyltransferase</keyword>
<dbReference type="EMBL" id="JBHMCE010000002">
    <property type="protein sequence ID" value="MFB9526353.1"/>
    <property type="molecule type" value="Genomic_DNA"/>
</dbReference>
<feature type="domain" description="Methyltransferase type 11" evidence="1">
    <location>
        <begin position="41"/>
        <end position="131"/>
    </location>
</feature>
<dbReference type="Proteomes" id="UP001589646">
    <property type="component" value="Unassembled WGS sequence"/>
</dbReference>